<gene>
    <name evidence="12" type="ORF">CVT26_002685</name>
</gene>
<dbReference type="InParanoid" id="A0A409VCD1"/>
<evidence type="ECO:0000256" key="4">
    <source>
        <dbReference type="ARBA" id="ARBA00022692"/>
    </source>
</evidence>
<feature type="domain" description="Major facilitator superfamily (MFS) profile" evidence="10">
    <location>
        <begin position="22"/>
        <end position="439"/>
    </location>
</feature>
<organism evidence="12 13">
    <name type="scientific">Gymnopilus dilepis</name>
    <dbReference type="NCBI Taxonomy" id="231916"/>
    <lineage>
        <taxon>Eukaryota</taxon>
        <taxon>Fungi</taxon>
        <taxon>Dikarya</taxon>
        <taxon>Basidiomycota</taxon>
        <taxon>Agaricomycotina</taxon>
        <taxon>Agaricomycetes</taxon>
        <taxon>Agaricomycetidae</taxon>
        <taxon>Agaricales</taxon>
        <taxon>Agaricineae</taxon>
        <taxon>Hymenogastraceae</taxon>
        <taxon>Gymnopilus</taxon>
    </lineage>
</organism>
<feature type="domain" description="Helicase ATP-binding" evidence="11">
    <location>
        <begin position="600"/>
        <end position="800"/>
    </location>
</feature>
<dbReference type="PROSITE" id="PS51192">
    <property type="entry name" value="HELICASE_ATP_BIND_1"/>
    <property type="match status" value="1"/>
</dbReference>
<dbReference type="GO" id="GO:0003676">
    <property type="term" value="F:nucleic acid binding"/>
    <property type="evidence" value="ECO:0007669"/>
    <property type="project" value="InterPro"/>
</dbReference>
<keyword evidence="13" id="KW-1185">Reference proteome</keyword>
<feature type="transmembrane region" description="Helical" evidence="9">
    <location>
        <begin position="320"/>
        <end position="342"/>
    </location>
</feature>
<dbReference type="PRINTS" id="PR00171">
    <property type="entry name" value="SUGRTRNSPORT"/>
</dbReference>
<keyword evidence="6 9" id="KW-0472">Membrane</keyword>
<dbReference type="SUPFAM" id="SSF103473">
    <property type="entry name" value="MFS general substrate transporter"/>
    <property type="match status" value="1"/>
</dbReference>
<feature type="coiled-coil region" evidence="8">
    <location>
        <begin position="763"/>
        <end position="790"/>
    </location>
</feature>
<dbReference type="InterPro" id="IPR036259">
    <property type="entry name" value="MFS_trans_sf"/>
</dbReference>
<sequence length="906" mass="100625">MADAQPTARRRRLVGQPLLYSISVFASLGVFLFGYDQGVMSGIITGPYFRKYFNFPGPIELGTVVAVLEIGALITSLAAGRVGDAIGRKGTLFVGAIVFTIGGAIQTFTVGFWTMVLGRITSGFGVGLLSTIVPIYQSEISPPNHRGALACMEFTGNIIGYSSSVWTDYLCSFIDGDLSWRIPLFIQCVIGAILASGSVLIPESPRWLIDVGREADGMRVIADLHGGDDSDPIAVAEYQEIKDKVREDNGINGIVFTSHPVDRSNFCIHSKQSFRIMHKVLSEAGWIGRQALLMTGINSVIYVLSTIPTWYLVDVWGRRAILLSGAVIMAISLVATGWWMYIDVPQTPNAVVICVIIFNAAFGYSWGPIPWLYPPEIMPLVFRAKGVSLSTATNWAFNFIVGEVTPYLQDIIEWRLYPMHGFYCICSFVLVYFLYPETKGVPLEEMDAVFGEEEREEAMDYEDSEVASFVSHSQQSDDPDVQTMSLSADHRAILITATLVFLKRHEHVMSFMKFLLLLPTATATKGAVFCRPWLRCMSSAPGAFAKASTRAKPVRDATRDDTDDRRLSFPALGLEPHFVKALHKAFPDVREPTAVQAKLIPEVLGRKDILLRDVTGSGKTFGLVLGLLNKPRMVIQDESEEGKRRRVITTLFIVPHRDLAHQIMGWIEQLTSALKPTPPLPSIAQLLVRGSGMSRQDAIALLKETPPHVLVCTPQALWEVYKEDKEALQLDTLSTVVADEVDYMVETDPKKYKKHPGPTREILDVIYARRKELRDEEEQYENAREEEEGVPQLIVSSATLRVHFKNHLFAESGWINGRKLVKISGNKEDNGRVTHSILVVSGNGVKNVEGAVKSEAGPAEAVMGDEEQEAPAAEEYWDESRLCQTRVGWGRADRWMSRIWTYAVAI</sequence>
<dbReference type="PANTHER" id="PTHR48022:SF73">
    <property type="entry name" value="METABOLITE TRANSPORT PROTEIN YDL199C-RELATED"/>
    <property type="match status" value="1"/>
</dbReference>
<evidence type="ECO:0000256" key="6">
    <source>
        <dbReference type="ARBA" id="ARBA00023136"/>
    </source>
</evidence>
<dbReference type="Pfam" id="PF00270">
    <property type="entry name" value="DEAD"/>
    <property type="match status" value="1"/>
</dbReference>
<evidence type="ECO:0000313" key="12">
    <source>
        <dbReference type="EMBL" id="PPQ64741.1"/>
    </source>
</evidence>
<comment type="catalytic activity">
    <reaction evidence="7">
        <text>myo-inositol(out) + H(+)(out) = myo-inositol(in) + H(+)(in)</text>
        <dbReference type="Rhea" id="RHEA:60364"/>
        <dbReference type="ChEBI" id="CHEBI:15378"/>
        <dbReference type="ChEBI" id="CHEBI:17268"/>
    </reaction>
</comment>
<dbReference type="InterPro" id="IPR027417">
    <property type="entry name" value="P-loop_NTPase"/>
</dbReference>
<evidence type="ECO:0000313" key="13">
    <source>
        <dbReference type="Proteomes" id="UP000284706"/>
    </source>
</evidence>
<comment type="subcellular location">
    <subcellularLocation>
        <location evidence="1">Membrane</location>
        <topology evidence="1">Multi-pass membrane protein</topology>
    </subcellularLocation>
</comment>
<dbReference type="InterPro" id="IPR020846">
    <property type="entry name" value="MFS_dom"/>
</dbReference>
<dbReference type="STRING" id="231916.A0A409VCD1"/>
<protein>
    <recommendedName>
        <fullName evidence="14">Major facilitator superfamily (MFS) profile domain-containing protein</fullName>
    </recommendedName>
</protein>
<keyword evidence="8" id="KW-0175">Coiled coil</keyword>
<evidence type="ECO:0000256" key="5">
    <source>
        <dbReference type="ARBA" id="ARBA00022989"/>
    </source>
</evidence>
<keyword evidence="4 9" id="KW-0812">Transmembrane</keyword>
<feature type="transmembrane region" description="Helical" evidence="9">
    <location>
        <begin position="291"/>
        <end position="313"/>
    </location>
</feature>
<dbReference type="InterPro" id="IPR014001">
    <property type="entry name" value="Helicase_ATP-bd"/>
</dbReference>
<dbReference type="OrthoDB" id="648285at2759"/>
<dbReference type="PANTHER" id="PTHR48022">
    <property type="entry name" value="PLASTIDIC GLUCOSE TRANSPORTER 4"/>
    <property type="match status" value="1"/>
</dbReference>
<dbReference type="Gene3D" id="1.20.1250.20">
    <property type="entry name" value="MFS general substrate transporter like domains"/>
    <property type="match status" value="2"/>
</dbReference>
<dbReference type="GO" id="GO:0005524">
    <property type="term" value="F:ATP binding"/>
    <property type="evidence" value="ECO:0007669"/>
    <property type="project" value="InterPro"/>
</dbReference>
<evidence type="ECO:0000256" key="8">
    <source>
        <dbReference type="SAM" id="Coils"/>
    </source>
</evidence>
<dbReference type="AlphaFoldDB" id="A0A409VCD1"/>
<dbReference type="GO" id="GO:0005351">
    <property type="term" value="F:carbohydrate:proton symporter activity"/>
    <property type="evidence" value="ECO:0007669"/>
    <property type="project" value="TreeGrafter"/>
</dbReference>
<evidence type="ECO:0008006" key="14">
    <source>
        <dbReference type="Google" id="ProtNLM"/>
    </source>
</evidence>
<proteinExistence type="inferred from homology"/>
<comment type="similarity">
    <text evidence="2">Belongs to the major facilitator superfamily. Sugar transporter (TC 2.A.1.1) family.</text>
</comment>
<evidence type="ECO:0000256" key="9">
    <source>
        <dbReference type="SAM" id="Phobius"/>
    </source>
</evidence>
<evidence type="ECO:0000256" key="2">
    <source>
        <dbReference type="ARBA" id="ARBA00010992"/>
    </source>
</evidence>
<reference evidence="12 13" key="1">
    <citation type="journal article" date="2018" name="Evol. Lett.">
        <title>Horizontal gene cluster transfer increased hallucinogenic mushroom diversity.</title>
        <authorList>
            <person name="Reynolds H.T."/>
            <person name="Vijayakumar V."/>
            <person name="Gluck-Thaler E."/>
            <person name="Korotkin H.B."/>
            <person name="Matheny P.B."/>
            <person name="Slot J.C."/>
        </authorList>
    </citation>
    <scope>NUCLEOTIDE SEQUENCE [LARGE SCALE GENOMIC DNA]</scope>
    <source>
        <strain evidence="12 13">SRW20</strain>
    </source>
</reference>
<dbReference type="InterPro" id="IPR011545">
    <property type="entry name" value="DEAD/DEAH_box_helicase_dom"/>
</dbReference>
<dbReference type="SUPFAM" id="SSF52540">
    <property type="entry name" value="P-loop containing nucleoside triphosphate hydrolases"/>
    <property type="match status" value="1"/>
</dbReference>
<dbReference type="InterPro" id="IPR003663">
    <property type="entry name" value="Sugar/inositol_transpt"/>
</dbReference>
<comment type="caution">
    <text evidence="12">The sequence shown here is derived from an EMBL/GenBank/DDBJ whole genome shotgun (WGS) entry which is preliminary data.</text>
</comment>
<dbReference type="Pfam" id="PF00083">
    <property type="entry name" value="Sugar_tr"/>
    <property type="match status" value="1"/>
</dbReference>
<dbReference type="Gene3D" id="3.40.50.300">
    <property type="entry name" value="P-loop containing nucleotide triphosphate hydrolases"/>
    <property type="match status" value="1"/>
</dbReference>
<keyword evidence="5 9" id="KW-1133">Transmembrane helix</keyword>
<dbReference type="InterPro" id="IPR005828">
    <property type="entry name" value="MFS_sugar_transport-like"/>
</dbReference>
<dbReference type="PROSITE" id="PS50850">
    <property type="entry name" value="MFS"/>
    <property type="match status" value="1"/>
</dbReference>
<evidence type="ECO:0000259" key="10">
    <source>
        <dbReference type="PROSITE" id="PS50850"/>
    </source>
</evidence>
<dbReference type="GO" id="GO:0016020">
    <property type="term" value="C:membrane"/>
    <property type="evidence" value="ECO:0007669"/>
    <property type="project" value="UniProtKB-SubCell"/>
</dbReference>
<feature type="transmembrane region" description="Helical" evidence="9">
    <location>
        <begin position="91"/>
        <end position="110"/>
    </location>
</feature>
<evidence type="ECO:0000256" key="7">
    <source>
        <dbReference type="ARBA" id="ARBA00049119"/>
    </source>
</evidence>
<evidence type="ECO:0000259" key="11">
    <source>
        <dbReference type="PROSITE" id="PS51192"/>
    </source>
</evidence>
<accession>A0A409VCD1</accession>
<dbReference type="Proteomes" id="UP000284706">
    <property type="component" value="Unassembled WGS sequence"/>
</dbReference>
<dbReference type="EMBL" id="NHYE01005663">
    <property type="protein sequence ID" value="PPQ64741.1"/>
    <property type="molecule type" value="Genomic_DNA"/>
</dbReference>
<feature type="transmembrane region" description="Helical" evidence="9">
    <location>
        <begin position="55"/>
        <end position="79"/>
    </location>
</feature>
<evidence type="ECO:0000256" key="3">
    <source>
        <dbReference type="ARBA" id="ARBA00022448"/>
    </source>
</evidence>
<feature type="transmembrane region" description="Helical" evidence="9">
    <location>
        <begin position="416"/>
        <end position="435"/>
    </location>
</feature>
<evidence type="ECO:0000256" key="1">
    <source>
        <dbReference type="ARBA" id="ARBA00004141"/>
    </source>
</evidence>
<dbReference type="SMART" id="SM00487">
    <property type="entry name" value="DEXDc"/>
    <property type="match status" value="1"/>
</dbReference>
<dbReference type="InterPro" id="IPR050360">
    <property type="entry name" value="MFS_Sugar_Transporters"/>
</dbReference>
<name>A0A409VCD1_9AGAR</name>
<feature type="transmembrane region" description="Helical" evidence="9">
    <location>
        <begin position="348"/>
        <end position="373"/>
    </location>
</feature>
<keyword evidence="3" id="KW-0813">Transport</keyword>
<feature type="transmembrane region" description="Helical" evidence="9">
    <location>
        <begin position="18"/>
        <end position="35"/>
    </location>
</feature>